<dbReference type="InterPro" id="IPR020476">
    <property type="entry name" value="Nudix_hydrolase"/>
</dbReference>
<organism evidence="6 7">
    <name type="scientific">Paractinoplanes atraurantiacus</name>
    <dbReference type="NCBI Taxonomy" id="1036182"/>
    <lineage>
        <taxon>Bacteria</taxon>
        <taxon>Bacillati</taxon>
        <taxon>Actinomycetota</taxon>
        <taxon>Actinomycetes</taxon>
        <taxon>Micromonosporales</taxon>
        <taxon>Micromonosporaceae</taxon>
        <taxon>Paractinoplanes</taxon>
    </lineage>
</organism>
<proteinExistence type="inferred from homology"/>
<dbReference type="Proteomes" id="UP000219612">
    <property type="component" value="Unassembled WGS sequence"/>
</dbReference>
<evidence type="ECO:0000256" key="2">
    <source>
        <dbReference type="ARBA" id="ARBA00005582"/>
    </source>
</evidence>
<evidence type="ECO:0000313" key="7">
    <source>
        <dbReference type="Proteomes" id="UP000219612"/>
    </source>
</evidence>
<name>A0A285IEC7_9ACTN</name>
<dbReference type="GO" id="GO:0016787">
    <property type="term" value="F:hydrolase activity"/>
    <property type="evidence" value="ECO:0007669"/>
    <property type="project" value="UniProtKB-KW"/>
</dbReference>
<keyword evidence="7" id="KW-1185">Reference proteome</keyword>
<dbReference type="InterPro" id="IPR000086">
    <property type="entry name" value="NUDIX_hydrolase_dom"/>
</dbReference>
<dbReference type="PANTHER" id="PTHR43046:SF14">
    <property type="entry name" value="MUTT_NUDIX FAMILY PROTEIN"/>
    <property type="match status" value="1"/>
</dbReference>
<dbReference type="EMBL" id="OBDY01000007">
    <property type="protein sequence ID" value="SNY45301.1"/>
    <property type="molecule type" value="Genomic_DNA"/>
</dbReference>
<comment type="similarity">
    <text evidence="2 4">Belongs to the Nudix hydrolase family.</text>
</comment>
<reference evidence="6 7" key="1">
    <citation type="submission" date="2017-09" db="EMBL/GenBank/DDBJ databases">
        <authorList>
            <person name="Ehlers B."/>
            <person name="Leendertz F.H."/>
        </authorList>
    </citation>
    <scope>NUCLEOTIDE SEQUENCE [LARGE SCALE GENOMIC DNA]</scope>
    <source>
        <strain evidence="6 7">CGMCC 4.6857</strain>
    </source>
</reference>
<dbReference type="SUPFAM" id="SSF55811">
    <property type="entry name" value="Nudix"/>
    <property type="match status" value="1"/>
</dbReference>
<dbReference type="PROSITE" id="PS00893">
    <property type="entry name" value="NUDIX_BOX"/>
    <property type="match status" value="1"/>
</dbReference>
<keyword evidence="3 4" id="KW-0378">Hydrolase</keyword>
<dbReference type="PRINTS" id="PR00502">
    <property type="entry name" value="NUDIXFAMILY"/>
</dbReference>
<dbReference type="CDD" id="cd02883">
    <property type="entry name" value="NUDIX_Hydrolase"/>
    <property type="match status" value="1"/>
</dbReference>
<evidence type="ECO:0000259" key="5">
    <source>
        <dbReference type="PROSITE" id="PS51462"/>
    </source>
</evidence>
<dbReference type="OrthoDB" id="9804442at2"/>
<evidence type="ECO:0000256" key="3">
    <source>
        <dbReference type="ARBA" id="ARBA00022801"/>
    </source>
</evidence>
<gene>
    <name evidence="6" type="ORF">SAMN05421748_107204</name>
</gene>
<dbReference type="InterPro" id="IPR020084">
    <property type="entry name" value="NUDIX_hydrolase_CS"/>
</dbReference>
<evidence type="ECO:0000256" key="1">
    <source>
        <dbReference type="ARBA" id="ARBA00001946"/>
    </source>
</evidence>
<sequence>MQRLAAYALCLRDDHILLAHWASPDGTRDHWTLPGGGVDEQEDPYDAVVRELEEETGYTAEVSALLGVDSRTIVMNYSDPPGQLLHAVGLLYEATVTGGALRDEIGGSTDMARWIPLAEVPTLERATIIDVGLALLRERPRTGHVPPIPTGGLLH</sequence>
<dbReference type="InterPro" id="IPR015797">
    <property type="entry name" value="NUDIX_hydrolase-like_dom_sf"/>
</dbReference>
<dbReference type="Gene3D" id="3.90.79.10">
    <property type="entry name" value="Nucleoside Triphosphate Pyrophosphohydrolase"/>
    <property type="match status" value="1"/>
</dbReference>
<evidence type="ECO:0000256" key="4">
    <source>
        <dbReference type="RuleBase" id="RU003476"/>
    </source>
</evidence>
<dbReference type="Pfam" id="PF00293">
    <property type="entry name" value="NUDIX"/>
    <property type="match status" value="1"/>
</dbReference>
<dbReference type="AlphaFoldDB" id="A0A285IEC7"/>
<accession>A0A285IEC7</accession>
<feature type="domain" description="Nudix hydrolase" evidence="5">
    <location>
        <begin position="1"/>
        <end position="137"/>
    </location>
</feature>
<comment type="cofactor">
    <cofactor evidence="1">
        <name>Mg(2+)</name>
        <dbReference type="ChEBI" id="CHEBI:18420"/>
    </cofactor>
</comment>
<protein>
    <submittedName>
        <fullName evidence="6">ADP-ribose pyrophosphatase YjhB, NUDIX family</fullName>
    </submittedName>
</protein>
<dbReference type="PROSITE" id="PS51462">
    <property type="entry name" value="NUDIX"/>
    <property type="match status" value="1"/>
</dbReference>
<dbReference type="RefSeq" id="WP_097321382.1">
    <property type="nucleotide sequence ID" value="NZ_OBDY01000007.1"/>
</dbReference>
<dbReference type="PANTHER" id="PTHR43046">
    <property type="entry name" value="GDP-MANNOSE MANNOSYL HYDROLASE"/>
    <property type="match status" value="1"/>
</dbReference>
<evidence type="ECO:0000313" key="6">
    <source>
        <dbReference type="EMBL" id="SNY45301.1"/>
    </source>
</evidence>